<dbReference type="InterPro" id="IPR053143">
    <property type="entry name" value="Arylsulfate_ST"/>
</dbReference>
<reference evidence="3" key="1">
    <citation type="submission" date="2020-06" db="EMBL/GenBank/DDBJ databases">
        <title>Draft genome sequences of strains closely related to Aspergillus parafelis and Aspergillus hiratsukae.</title>
        <authorList>
            <person name="Dos Santos R.A.C."/>
            <person name="Rivero-Menendez O."/>
            <person name="Steenwyk J.L."/>
            <person name="Mead M.E."/>
            <person name="Goldman G.H."/>
            <person name="Alastruey-Izquierdo A."/>
            <person name="Rokas A."/>
        </authorList>
    </citation>
    <scope>NUCLEOTIDE SEQUENCE</scope>
    <source>
        <strain evidence="3">CNM-CM5793</strain>
    </source>
</reference>
<keyword evidence="4" id="KW-1185">Reference proteome</keyword>
<keyword evidence="2" id="KW-1133">Transmembrane helix</keyword>
<dbReference type="Pfam" id="PF14269">
    <property type="entry name" value="Arylsulfotran_2"/>
    <property type="match status" value="1"/>
</dbReference>
<organism evidence="3 4">
    <name type="scientific">Aspergillus hiratsukae</name>
    <dbReference type="NCBI Taxonomy" id="1194566"/>
    <lineage>
        <taxon>Eukaryota</taxon>
        <taxon>Fungi</taxon>
        <taxon>Dikarya</taxon>
        <taxon>Ascomycota</taxon>
        <taxon>Pezizomycotina</taxon>
        <taxon>Eurotiomycetes</taxon>
        <taxon>Eurotiomycetidae</taxon>
        <taxon>Eurotiales</taxon>
        <taxon>Aspergillaceae</taxon>
        <taxon>Aspergillus</taxon>
        <taxon>Aspergillus subgen. Fumigati</taxon>
    </lineage>
</organism>
<dbReference type="Proteomes" id="UP000630445">
    <property type="component" value="Unassembled WGS sequence"/>
</dbReference>
<evidence type="ECO:0000313" key="4">
    <source>
        <dbReference type="Proteomes" id="UP000630445"/>
    </source>
</evidence>
<dbReference type="PANTHER" id="PTHR35340:SF5">
    <property type="entry name" value="ASST-DOMAIN-CONTAINING PROTEIN"/>
    <property type="match status" value="1"/>
</dbReference>
<feature type="region of interest" description="Disordered" evidence="1">
    <location>
        <begin position="534"/>
        <end position="554"/>
    </location>
</feature>
<dbReference type="OrthoDB" id="5427350at2759"/>
<proteinExistence type="predicted"/>
<dbReference type="EMBL" id="JACBAD010001943">
    <property type="protein sequence ID" value="KAF7126197.1"/>
    <property type="molecule type" value="Genomic_DNA"/>
</dbReference>
<feature type="transmembrane region" description="Helical" evidence="2">
    <location>
        <begin position="495"/>
        <end position="516"/>
    </location>
</feature>
<evidence type="ECO:0000256" key="2">
    <source>
        <dbReference type="SAM" id="Phobius"/>
    </source>
</evidence>
<dbReference type="PANTHER" id="PTHR35340">
    <property type="entry name" value="PQQ ENZYME REPEAT PROTEIN-RELATED"/>
    <property type="match status" value="1"/>
</dbReference>
<keyword evidence="2" id="KW-0812">Transmembrane</keyword>
<sequence>MGPMLNYVEVNPQCKDGQYTLIAPRGAAVPDPGPMIIDQDGHLVWTKHYGQTYNVNVYSYKGHDYLTFWVGNDGIVGHGDGTYYMLDSAYEEAYTVRGANGLPADLHEFHITGDETALFTVYDVVPANLRSAGGPEKGWIWDGTFQEVDIETGQLLFQWRASEHFNFTDSYRGREGDGDGDAEDRPWDFFHINSVDKDAKGNFLVSSRYMSCLAYIDGRTGDIIWRLGGKHNDFQDLSAGGATNFTWQHHARFRDNSTAITLFDNASRGEGAPRLTSRGLYLDIDAQQMTAKVRHEYWNPHPISSQSQGSVQLLDSGNVVVGYGSNAAWTEYSIAGDVLCHVHFGPESAFGAGNILSYRVFKHAWTGLPRRNPDIALYRYEAAVSWNGATEVATWVLQGSGSDTDIQLDHDHDDDESTTFLTAVPKSGFETIIPIPAQTTQRYLRVLSLNATGHVLGATVWLHWDPASEEVLLGPGDGDGDRNSDDATSSAGVRAFLFFAAGFLVALVLAVCAWSVRRRFAFAARAADRERGGWKPVDDFDSTGDEHEHEHDLSDAELGGVEFSLLGAGRLFSHSASGQVPHD</sequence>
<evidence type="ECO:0008006" key="5">
    <source>
        <dbReference type="Google" id="ProtNLM"/>
    </source>
</evidence>
<evidence type="ECO:0000313" key="3">
    <source>
        <dbReference type="EMBL" id="KAF7126197.1"/>
    </source>
</evidence>
<evidence type="ECO:0000256" key="1">
    <source>
        <dbReference type="SAM" id="MobiDB-lite"/>
    </source>
</evidence>
<name>A0A8H6UHV9_9EURO</name>
<keyword evidence="2" id="KW-0472">Membrane</keyword>
<protein>
    <recommendedName>
        <fullName evidence="5">Arylsulfotransferase</fullName>
    </recommendedName>
</protein>
<dbReference type="InterPro" id="IPR039535">
    <property type="entry name" value="ASST-like"/>
</dbReference>
<accession>A0A8H6UHV9</accession>
<comment type="caution">
    <text evidence="3">The sequence shown here is derived from an EMBL/GenBank/DDBJ whole genome shotgun (WGS) entry which is preliminary data.</text>
</comment>
<dbReference type="AlphaFoldDB" id="A0A8H6UHV9"/>
<gene>
    <name evidence="3" type="ORF">CNMCM5793_002619</name>
</gene>